<evidence type="ECO:0000313" key="2">
    <source>
        <dbReference type="EMBL" id="DAF91328.1"/>
    </source>
</evidence>
<evidence type="ECO:0000256" key="1">
    <source>
        <dbReference type="SAM" id="MobiDB-lite"/>
    </source>
</evidence>
<proteinExistence type="predicted"/>
<sequence>MPRSFRPRNPMIPPRFNSRPCPGRRHPMTREELANAIADGIIAVGVEGDFDSVSCSTAGDYPSIGVSQWEGDRAEDLLSRIPGGDYYSGRPYSDIYYSGDLDGLKDLLNSPDGQSAQREKLSEDCLDYVDALWEIPNLDDTRCTIYAGMWCPTSTSVVCRFLANRQWNYDLRDLDVLCALFKYQYAHAAGCDEYAEGYANRANATYDYCKELDV</sequence>
<dbReference type="EMBL" id="BK016050">
    <property type="protein sequence ID" value="DAF91328.1"/>
    <property type="molecule type" value="Genomic_DNA"/>
</dbReference>
<name>A0A8S5UA37_9CAUD</name>
<reference evidence="2" key="1">
    <citation type="journal article" date="2021" name="Proc. Natl. Acad. Sci. U.S.A.">
        <title>A Catalog of Tens of Thousands of Viruses from Human Metagenomes Reveals Hidden Associations with Chronic Diseases.</title>
        <authorList>
            <person name="Tisza M.J."/>
            <person name="Buck C.B."/>
        </authorList>
    </citation>
    <scope>NUCLEOTIDE SEQUENCE</scope>
    <source>
        <strain evidence="2">CtNrE4</strain>
    </source>
</reference>
<protein>
    <submittedName>
        <fullName evidence="2">Uncharacterized protein</fullName>
    </submittedName>
</protein>
<accession>A0A8S5UA37</accession>
<feature type="region of interest" description="Disordered" evidence="1">
    <location>
        <begin position="1"/>
        <end position="25"/>
    </location>
</feature>
<organism evidence="2">
    <name type="scientific">Myoviridae sp. ctNrE4</name>
    <dbReference type="NCBI Taxonomy" id="2825092"/>
    <lineage>
        <taxon>Viruses</taxon>
        <taxon>Duplodnaviria</taxon>
        <taxon>Heunggongvirae</taxon>
        <taxon>Uroviricota</taxon>
        <taxon>Caudoviricetes</taxon>
    </lineage>
</organism>